<evidence type="ECO:0000256" key="1">
    <source>
        <dbReference type="ARBA" id="ARBA00004668"/>
    </source>
</evidence>
<dbReference type="InterPro" id="IPR013785">
    <property type="entry name" value="Aldolase_TIM"/>
</dbReference>
<dbReference type="EC" id="1.3.1.2" evidence="2"/>
<dbReference type="PANTHER" id="PTHR43073:SF2">
    <property type="entry name" value="DIHYDROPYRIMIDINE DEHYDROGENASE [NADP(+)]"/>
    <property type="match status" value="1"/>
</dbReference>
<keyword evidence="6" id="KW-1185">Reference proteome</keyword>
<dbReference type="NCBIfam" id="NF006183">
    <property type="entry name" value="PRK08318.1"/>
    <property type="match status" value="1"/>
</dbReference>
<accession>A0AAW1SIP8</accession>
<proteinExistence type="predicted"/>
<dbReference type="GO" id="GO:0050661">
    <property type="term" value="F:NADP binding"/>
    <property type="evidence" value="ECO:0007669"/>
    <property type="project" value="TreeGrafter"/>
</dbReference>
<dbReference type="AlphaFoldDB" id="A0AAW1SIP8"/>
<evidence type="ECO:0000313" key="5">
    <source>
        <dbReference type="EMBL" id="KAK9845820.1"/>
    </source>
</evidence>
<dbReference type="CDD" id="cd02940">
    <property type="entry name" value="DHPD_FMN"/>
    <property type="match status" value="1"/>
</dbReference>
<dbReference type="GO" id="GO:0002058">
    <property type="term" value="F:uracil binding"/>
    <property type="evidence" value="ECO:0007669"/>
    <property type="project" value="TreeGrafter"/>
</dbReference>
<dbReference type="Gene3D" id="3.20.20.70">
    <property type="entry name" value="Aldolase class I"/>
    <property type="match status" value="1"/>
</dbReference>
<feature type="domain" description="Dihydroorotate dehydrogenase catalytic" evidence="4">
    <location>
        <begin position="15"/>
        <end position="319"/>
    </location>
</feature>
<reference evidence="5 6" key="1">
    <citation type="journal article" date="2024" name="Nat. Commun.">
        <title>Phylogenomics reveals the evolutionary origins of lichenization in chlorophyte algae.</title>
        <authorList>
            <person name="Puginier C."/>
            <person name="Libourel C."/>
            <person name="Otte J."/>
            <person name="Skaloud P."/>
            <person name="Haon M."/>
            <person name="Grisel S."/>
            <person name="Petersen M."/>
            <person name="Berrin J.G."/>
            <person name="Delaux P.M."/>
            <person name="Dal Grande F."/>
            <person name="Keller J."/>
        </authorList>
    </citation>
    <scope>NUCLEOTIDE SEQUENCE [LARGE SCALE GENOMIC DNA]</scope>
    <source>
        <strain evidence="5 6">SAG 245.80</strain>
    </source>
</reference>
<dbReference type="GO" id="GO:0006212">
    <property type="term" value="P:uracil catabolic process"/>
    <property type="evidence" value="ECO:0007669"/>
    <property type="project" value="TreeGrafter"/>
</dbReference>
<name>A0AAW1SIP8_9CHLO</name>
<dbReference type="PANTHER" id="PTHR43073">
    <property type="entry name" value="DIHYDROPYRIMIDINE DEHYDROGENASE [NADP(+)]"/>
    <property type="match status" value="1"/>
</dbReference>
<dbReference type="SUPFAM" id="SSF51395">
    <property type="entry name" value="FMN-linked oxidoreductases"/>
    <property type="match status" value="1"/>
</dbReference>
<protein>
    <recommendedName>
        <fullName evidence="2">dihydropyrimidine dehydrogenase (NADP(+))</fullName>
        <ecNumber evidence="2">1.3.1.2</ecNumber>
    </recommendedName>
</protein>
<organism evidence="5 6">
    <name type="scientific">Elliptochloris bilobata</name>
    <dbReference type="NCBI Taxonomy" id="381761"/>
    <lineage>
        <taxon>Eukaryota</taxon>
        <taxon>Viridiplantae</taxon>
        <taxon>Chlorophyta</taxon>
        <taxon>core chlorophytes</taxon>
        <taxon>Trebouxiophyceae</taxon>
        <taxon>Trebouxiophyceae incertae sedis</taxon>
        <taxon>Elliptochloris clade</taxon>
        <taxon>Elliptochloris</taxon>
    </lineage>
</organism>
<dbReference type="Pfam" id="PF01180">
    <property type="entry name" value="DHO_dh"/>
    <property type="match status" value="1"/>
</dbReference>
<evidence type="ECO:0000256" key="2">
    <source>
        <dbReference type="ARBA" id="ARBA00013004"/>
    </source>
</evidence>
<sequence>MVDGRAASGPDLSVTHFSGLKLPNPFVIGSGPPGTNYTVMKKAFDEGWGAVIAKTVSLDSSKVVNVTPRYARLKAADDREVIGWENIELISDRPLEVMLEDMARLKQEYPDRVLIASIMEEYERAAWEQLIERCEATGVDAFEINFSCPHGMPERRMGMAMGQDCELLAEVCGWIRAKATIPVWAKMTPNITDIAVPAATSLAAGCEGVSAINTITSVMGVNLDTLRPEPCVEGYSTPGGYSCKAVRPIALAKVMAIAQVIQRDYGGRRDLSGLGGVETGRDAAEFLLLGANSVQVCTGVMLHGYPLVKSLCGELQAFMEQHGFTSVEDFRGASLPYFTTHHELVRMQREAVAAKKRARTGLAGDADWSGDGFVREAESMVAN</sequence>
<dbReference type="GO" id="GO:0017113">
    <property type="term" value="F:dihydropyrimidine dehydrogenase (NADP+) activity"/>
    <property type="evidence" value="ECO:0007669"/>
    <property type="project" value="UniProtKB-EC"/>
</dbReference>
<dbReference type="InterPro" id="IPR005720">
    <property type="entry name" value="Dihydroorotate_DH_cat"/>
</dbReference>
<comment type="pathway">
    <text evidence="1">Amino-acid biosynthesis; beta-alanine biosynthesis.</text>
</comment>
<dbReference type="FunFam" id="3.20.20.70:FF:000121">
    <property type="entry name" value="Dihydropyrimidine dehydrogenase (NADP(+)), chloroplastic"/>
    <property type="match status" value="1"/>
</dbReference>
<evidence type="ECO:0000259" key="4">
    <source>
        <dbReference type="Pfam" id="PF01180"/>
    </source>
</evidence>
<dbReference type="GO" id="GO:0006210">
    <property type="term" value="P:thymine catabolic process"/>
    <property type="evidence" value="ECO:0007669"/>
    <property type="project" value="TreeGrafter"/>
</dbReference>
<evidence type="ECO:0000256" key="3">
    <source>
        <dbReference type="ARBA" id="ARBA00023002"/>
    </source>
</evidence>
<dbReference type="GO" id="GO:0005737">
    <property type="term" value="C:cytoplasm"/>
    <property type="evidence" value="ECO:0007669"/>
    <property type="project" value="InterPro"/>
</dbReference>
<evidence type="ECO:0000313" key="6">
    <source>
        <dbReference type="Proteomes" id="UP001445335"/>
    </source>
</evidence>
<gene>
    <name evidence="5" type="ORF">WJX81_003276</name>
</gene>
<keyword evidence="3" id="KW-0560">Oxidoreductase</keyword>
<comment type="caution">
    <text evidence="5">The sequence shown here is derived from an EMBL/GenBank/DDBJ whole genome shotgun (WGS) entry which is preliminary data.</text>
</comment>
<dbReference type="EMBL" id="JALJOU010000002">
    <property type="protein sequence ID" value="KAK9845820.1"/>
    <property type="molecule type" value="Genomic_DNA"/>
</dbReference>
<dbReference type="Proteomes" id="UP001445335">
    <property type="component" value="Unassembled WGS sequence"/>
</dbReference>